<keyword evidence="3" id="KW-1185">Reference proteome</keyword>
<protein>
    <submittedName>
        <fullName evidence="2">Uncharacterized protein</fullName>
    </submittedName>
</protein>
<dbReference type="Proteomes" id="UP000660801">
    <property type="component" value="Unassembled WGS sequence"/>
</dbReference>
<dbReference type="EMBL" id="BMJN01000009">
    <property type="protein sequence ID" value="GGE29021.1"/>
    <property type="molecule type" value="Genomic_DNA"/>
</dbReference>
<evidence type="ECO:0000256" key="1">
    <source>
        <dbReference type="SAM" id="Phobius"/>
    </source>
</evidence>
<comment type="caution">
    <text evidence="2">The sequence shown here is derived from an EMBL/GenBank/DDBJ whole genome shotgun (WGS) entry which is preliminary data.</text>
</comment>
<dbReference type="AlphaFoldDB" id="A0A917A5V4"/>
<gene>
    <name evidence="2" type="ORF">GCM10011510_07890</name>
</gene>
<sequence length="55" mass="6610">MKKAFIIILLWIVMSTILYPLRNWIGYDVIFFILFIAAVGIYIRFAKRIEEKDEN</sequence>
<evidence type="ECO:0000313" key="3">
    <source>
        <dbReference type="Proteomes" id="UP000660801"/>
    </source>
</evidence>
<accession>A0A917A5V4</accession>
<keyword evidence="1" id="KW-1133">Transmembrane helix</keyword>
<reference evidence="2" key="1">
    <citation type="journal article" date="2014" name="Int. J. Syst. Evol. Microbiol.">
        <title>Complete genome sequence of Corynebacterium casei LMG S-19264T (=DSM 44701T), isolated from a smear-ripened cheese.</title>
        <authorList>
            <consortium name="US DOE Joint Genome Institute (JGI-PGF)"/>
            <person name="Walter F."/>
            <person name="Albersmeier A."/>
            <person name="Kalinowski J."/>
            <person name="Ruckert C."/>
        </authorList>
    </citation>
    <scope>NUCLEOTIDE SEQUENCE</scope>
    <source>
        <strain evidence="2">CGMCC 1.15533</strain>
    </source>
</reference>
<organism evidence="2 3">
    <name type="scientific">Streptococcus himalayensis</name>
    <dbReference type="NCBI Taxonomy" id="1888195"/>
    <lineage>
        <taxon>Bacteria</taxon>
        <taxon>Bacillati</taxon>
        <taxon>Bacillota</taxon>
        <taxon>Bacilli</taxon>
        <taxon>Lactobacillales</taxon>
        <taxon>Streptococcaceae</taxon>
        <taxon>Streptococcus</taxon>
    </lineage>
</organism>
<proteinExistence type="predicted"/>
<feature type="transmembrane region" description="Helical" evidence="1">
    <location>
        <begin position="25"/>
        <end position="45"/>
    </location>
</feature>
<reference evidence="2" key="2">
    <citation type="submission" date="2020-09" db="EMBL/GenBank/DDBJ databases">
        <authorList>
            <person name="Sun Q."/>
            <person name="Zhou Y."/>
        </authorList>
    </citation>
    <scope>NUCLEOTIDE SEQUENCE</scope>
    <source>
        <strain evidence="2">CGMCC 1.15533</strain>
    </source>
</reference>
<keyword evidence="1" id="KW-0812">Transmembrane</keyword>
<keyword evidence="1" id="KW-0472">Membrane</keyword>
<name>A0A917A5V4_9STRE</name>
<evidence type="ECO:0000313" key="2">
    <source>
        <dbReference type="EMBL" id="GGE29021.1"/>
    </source>
</evidence>